<dbReference type="EMBL" id="CAMXCT010003569">
    <property type="protein sequence ID" value="CAI4005172.1"/>
    <property type="molecule type" value="Genomic_DNA"/>
</dbReference>
<sequence length="765" mass="85805">MLANQKLLIETMQACHRHNESILSLVSKVCSKMSLADISSECEQVREVLKDTNSMFSTLQDASTADLSQVLGDVKKYASEVVTQESREMQTAVNQKADALSQDVNERFKKLEARVLSDLGSGEAGEGKASKGDSQLLKKMTNRMTDFESQVSTQIQQLTQDVEKKISFLGSRAGDTAVPGLESLAQDVDTVKYDIGELKDILHGTKNDQSQVKRIVLACERDMEDFTAAMDAVNVDLDEMRARVDSTHSIITSRQRVEATVTAEISTMRLDMGDMQEALKAHDAWMEDVSQSLQEVHERCQQLSEDIGEHAQSTQAKFDAKTDITAWNDMNDDIDASIKTVRDMASALRLEVDSRRRKVDEDVGTLREQLKTLTEKVDTNASNIQRYVDDTHQTVSQRLDERHQHCKDLEDVLGRHNETHLQIHSKMDSHREDFETRHSQLEAHLQKQDEDLHKEVNDRIDGVERHHSNLSKENAKRLNALDLRIAGLQGASGESKRDVGKLRDEVNNLTVKSAAHDVDIGKNSDDLRKLERQRAEDNQRHKQDVDGIYEELDQKVYEKNFQTLEDNVTKLTRGTVKLCQVVGVFPGARMNDGTEEELDVDVELLNWEDCAQNLVSRVDKTWRQVSSQKYRSILDLLGKKADHSVLRLLQISQQHIESQLDRVRHERELWKEVVDKRAQQPLQLALTLKDPHTGQPLPGPPGYGLPGLDGNAMGGQLSARGLPAMTADPMMQLGPAGQGMADQPKASPLAKRIARPSPQGPPAPK</sequence>
<protein>
    <submittedName>
        <fullName evidence="2">Uncharacterized protein</fullName>
    </submittedName>
</protein>
<evidence type="ECO:0000313" key="2">
    <source>
        <dbReference type="EMBL" id="CAI4005172.1"/>
    </source>
</evidence>
<feature type="region of interest" description="Disordered" evidence="1">
    <location>
        <begin position="688"/>
        <end position="765"/>
    </location>
</feature>
<dbReference type="SUPFAM" id="SSF58113">
    <property type="entry name" value="Apolipoprotein A-I"/>
    <property type="match status" value="1"/>
</dbReference>
<evidence type="ECO:0000313" key="4">
    <source>
        <dbReference type="Proteomes" id="UP001152797"/>
    </source>
</evidence>
<proteinExistence type="predicted"/>
<dbReference type="EMBL" id="CAMXCT030003569">
    <property type="protein sequence ID" value="CAL4792484.1"/>
    <property type="molecule type" value="Genomic_DNA"/>
</dbReference>
<gene>
    <name evidence="2" type="ORF">C1SCF055_LOCUS30920</name>
</gene>
<accession>A0A9P1G9Y5</accession>
<dbReference type="AlphaFoldDB" id="A0A9P1G9Y5"/>
<keyword evidence="4" id="KW-1185">Reference proteome</keyword>
<dbReference type="EMBL" id="CAMXCT020003569">
    <property type="protein sequence ID" value="CAL1158547.1"/>
    <property type="molecule type" value="Genomic_DNA"/>
</dbReference>
<comment type="caution">
    <text evidence="2">The sequence shown here is derived from an EMBL/GenBank/DDBJ whole genome shotgun (WGS) entry which is preliminary data.</text>
</comment>
<feature type="non-terminal residue" evidence="2">
    <location>
        <position position="765"/>
    </location>
</feature>
<evidence type="ECO:0000256" key="1">
    <source>
        <dbReference type="SAM" id="MobiDB-lite"/>
    </source>
</evidence>
<organism evidence="2">
    <name type="scientific">Cladocopium goreaui</name>
    <dbReference type="NCBI Taxonomy" id="2562237"/>
    <lineage>
        <taxon>Eukaryota</taxon>
        <taxon>Sar</taxon>
        <taxon>Alveolata</taxon>
        <taxon>Dinophyceae</taxon>
        <taxon>Suessiales</taxon>
        <taxon>Symbiodiniaceae</taxon>
        <taxon>Cladocopium</taxon>
    </lineage>
</organism>
<name>A0A9P1G9Y5_9DINO</name>
<evidence type="ECO:0000313" key="3">
    <source>
        <dbReference type="EMBL" id="CAL1158547.1"/>
    </source>
</evidence>
<dbReference type="Proteomes" id="UP001152797">
    <property type="component" value="Unassembled WGS sequence"/>
</dbReference>
<reference evidence="2" key="1">
    <citation type="submission" date="2022-10" db="EMBL/GenBank/DDBJ databases">
        <authorList>
            <person name="Chen Y."/>
            <person name="Dougan E. K."/>
            <person name="Chan C."/>
            <person name="Rhodes N."/>
            <person name="Thang M."/>
        </authorList>
    </citation>
    <scope>NUCLEOTIDE SEQUENCE</scope>
</reference>
<dbReference type="OrthoDB" id="425656at2759"/>
<reference evidence="3" key="2">
    <citation type="submission" date="2024-04" db="EMBL/GenBank/DDBJ databases">
        <authorList>
            <person name="Chen Y."/>
            <person name="Shah S."/>
            <person name="Dougan E. K."/>
            <person name="Thang M."/>
            <person name="Chan C."/>
        </authorList>
    </citation>
    <scope>NUCLEOTIDE SEQUENCE [LARGE SCALE GENOMIC DNA]</scope>
</reference>